<evidence type="ECO:0000256" key="1">
    <source>
        <dbReference type="ARBA" id="ARBA00004141"/>
    </source>
</evidence>
<comment type="caution">
    <text evidence="8">The sequence shown here is derived from an EMBL/GenBank/DDBJ whole genome shotgun (WGS) entry which is preliminary data.</text>
</comment>
<feature type="compositionally biased region" description="Basic and acidic residues" evidence="6">
    <location>
        <begin position="170"/>
        <end position="183"/>
    </location>
</feature>
<feature type="region of interest" description="Disordered" evidence="6">
    <location>
        <begin position="709"/>
        <end position="872"/>
    </location>
</feature>
<dbReference type="InterPro" id="IPR007941">
    <property type="entry name" value="DUF726"/>
</dbReference>
<comment type="subcellular location">
    <subcellularLocation>
        <location evidence="1">Membrane</location>
        <topology evidence="1">Multi-pass membrane protein</topology>
    </subcellularLocation>
</comment>
<reference evidence="8" key="1">
    <citation type="submission" date="2020-03" db="EMBL/GenBank/DDBJ databases">
        <title>Site-based positive gene gene selection in Geosmithia morbida across the United States reveals a broad range of putative effectors and factors for local host and environmental adapation.</title>
        <authorList>
            <person name="Onufrak A."/>
            <person name="Murdoch R.W."/>
            <person name="Gazis R."/>
            <person name="Huff M."/>
            <person name="Staton M."/>
            <person name="Klingeman W."/>
            <person name="Hadziabdic D."/>
        </authorList>
    </citation>
    <scope>NUCLEOTIDE SEQUENCE</scope>
    <source>
        <strain evidence="8">1262</strain>
    </source>
</reference>
<dbReference type="PANTHER" id="PTHR17920">
    <property type="entry name" value="TRANSMEMBRANE AND COILED-COIL DOMAIN-CONTAINING PROTEIN 4 TMCO4"/>
    <property type="match status" value="1"/>
</dbReference>
<feature type="compositionally biased region" description="Low complexity" evidence="6">
    <location>
        <begin position="780"/>
        <end position="789"/>
    </location>
</feature>
<dbReference type="GeneID" id="55970239"/>
<keyword evidence="9" id="KW-1185">Reference proteome</keyword>
<keyword evidence="5 7" id="KW-0472">Membrane</keyword>
<evidence type="ECO:0000313" key="8">
    <source>
        <dbReference type="EMBL" id="KAF4125172.1"/>
    </source>
</evidence>
<protein>
    <submittedName>
        <fullName evidence="8">Uncharacterized protein</fullName>
    </submittedName>
</protein>
<evidence type="ECO:0000256" key="7">
    <source>
        <dbReference type="SAM" id="Phobius"/>
    </source>
</evidence>
<dbReference type="OrthoDB" id="277931at2759"/>
<feature type="compositionally biased region" description="Polar residues" evidence="6">
    <location>
        <begin position="50"/>
        <end position="67"/>
    </location>
</feature>
<dbReference type="Pfam" id="PF05277">
    <property type="entry name" value="DUF726"/>
    <property type="match status" value="1"/>
</dbReference>
<feature type="transmembrane region" description="Helical" evidence="7">
    <location>
        <begin position="491"/>
        <end position="511"/>
    </location>
</feature>
<accession>A0A9P4YZ35</accession>
<evidence type="ECO:0000313" key="9">
    <source>
        <dbReference type="Proteomes" id="UP000749293"/>
    </source>
</evidence>
<evidence type="ECO:0000256" key="3">
    <source>
        <dbReference type="ARBA" id="ARBA00022692"/>
    </source>
</evidence>
<organism evidence="8 9">
    <name type="scientific">Geosmithia morbida</name>
    <dbReference type="NCBI Taxonomy" id="1094350"/>
    <lineage>
        <taxon>Eukaryota</taxon>
        <taxon>Fungi</taxon>
        <taxon>Dikarya</taxon>
        <taxon>Ascomycota</taxon>
        <taxon>Pezizomycotina</taxon>
        <taxon>Sordariomycetes</taxon>
        <taxon>Hypocreomycetidae</taxon>
        <taxon>Hypocreales</taxon>
        <taxon>Bionectriaceae</taxon>
        <taxon>Geosmithia</taxon>
    </lineage>
</organism>
<feature type="transmembrane region" description="Helical" evidence="7">
    <location>
        <begin position="349"/>
        <end position="379"/>
    </location>
</feature>
<comment type="similarity">
    <text evidence="2">Belongs to the TMCO4 family.</text>
</comment>
<feature type="region of interest" description="Disordered" evidence="6">
    <location>
        <begin position="170"/>
        <end position="202"/>
    </location>
</feature>
<dbReference type="EMBL" id="JAANYQ010000003">
    <property type="protein sequence ID" value="KAF4125172.1"/>
    <property type="molecule type" value="Genomic_DNA"/>
</dbReference>
<evidence type="ECO:0000256" key="2">
    <source>
        <dbReference type="ARBA" id="ARBA00009824"/>
    </source>
</evidence>
<dbReference type="Gene3D" id="3.40.50.1820">
    <property type="entry name" value="alpha/beta hydrolase"/>
    <property type="match status" value="1"/>
</dbReference>
<feature type="compositionally biased region" description="Basic and acidic residues" evidence="6">
    <location>
        <begin position="89"/>
        <end position="100"/>
    </location>
</feature>
<feature type="compositionally biased region" description="Polar residues" evidence="6">
    <location>
        <begin position="721"/>
        <end position="732"/>
    </location>
</feature>
<keyword evidence="3 7" id="KW-0812">Transmembrane</keyword>
<feature type="compositionally biased region" description="Low complexity" evidence="6">
    <location>
        <begin position="740"/>
        <end position="754"/>
    </location>
</feature>
<name>A0A9P4YZ35_9HYPO</name>
<dbReference type="PANTHER" id="PTHR17920:SF22">
    <property type="entry name" value="DUF726 DOMAIN PROTEIN (AFU_ORTHOLOGUE AFUA_2G12860)"/>
    <property type="match status" value="1"/>
</dbReference>
<dbReference type="AlphaFoldDB" id="A0A9P4YZ35"/>
<dbReference type="SUPFAM" id="SSF53474">
    <property type="entry name" value="alpha/beta-Hydrolases"/>
    <property type="match status" value="1"/>
</dbReference>
<proteinExistence type="inferred from homology"/>
<keyword evidence="4 7" id="KW-1133">Transmembrane helix</keyword>
<gene>
    <name evidence="8" type="ORF">GMORB2_4011</name>
</gene>
<evidence type="ECO:0000256" key="5">
    <source>
        <dbReference type="ARBA" id="ARBA00023136"/>
    </source>
</evidence>
<sequence length="872" mass="93817">MAPLCSDPRQIVVNFIPARRRALLELVDDITNHMLEELQVAPDELGPVSTGESTPSSRGNSGATTPCDTPPLPGNEFQPPSRSSTQPIQDEKPKRTETDPRSPAQEGWGGGAKFDVGSKLKGLVPKPAQDALRIQNAAVKHLEDWKKEFMPKLREIVMVDDDDKIRAERKKRADAMARTEERQAAQGGGSSKQPYQVPDGDGDVQLDRSEDFFALQMLYAPVPTRLTTVPLRDRQEAVSCILLLLLSTGKYSAHSRTLALYLSASLELSQSFLIHEEMEIAQTLIESSKAGEDQRQASMSAEAEAAKRREANKVGRFLKVGLASVVGATVIGVTGGLAAPLVAGALGGVLGGIGLGGVASFLGIFWMNGALVGTLFGAFGAKMTGEMMDSYAKEVEDFKFIPLQDSLTGKDVGHGKGDQLNRRLRITIGINGWLGTEEDITKPWRVFSTETEVFALRYEVKTLLTVGTAFSDLIKSAAWNALRYQVIRHTVFATLMAALWPISVLTAASRVDNPFSRGLNRSRKAGHLLADALINRVQGERPVTLVGYSLGAATIHACLQSLAKRRAFGLVDTVVIIGAPAPSSPAHWRTLRTVVSGKVFNVYSENDMILGLVYRAYSMSMGVAGLQPIRGVDGVENLDLSACVSGHMRYPELTGEILRKCAFAGIDAGDEIPMDDVMVLKDDYAHGKIHDEDIDDKMYDQDAKELPHTDLIPGLADGESDPNNAPSDQETGPQLPPRPAAAAAAAAAATPPAAEVKPPLPRRPTAEVMGSAPSPRLPRRPTAAAAPTAPANPPLPRRPTAEMAATDGQVPDRPPPPYESLSTPAAVPSRRPVPPRRVDTSTRTISEPARPRTPDEDDDGGPIMMIDRDYSP</sequence>
<evidence type="ECO:0000256" key="6">
    <source>
        <dbReference type="SAM" id="MobiDB-lite"/>
    </source>
</evidence>
<dbReference type="RefSeq" id="XP_035323824.1">
    <property type="nucleotide sequence ID" value="XM_035465987.1"/>
</dbReference>
<evidence type="ECO:0000256" key="4">
    <source>
        <dbReference type="ARBA" id="ARBA00022989"/>
    </source>
</evidence>
<feature type="region of interest" description="Disordered" evidence="6">
    <location>
        <begin position="41"/>
        <end position="113"/>
    </location>
</feature>
<dbReference type="Proteomes" id="UP000749293">
    <property type="component" value="Unassembled WGS sequence"/>
</dbReference>
<dbReference type="GO" id="GO:0016020">
    <property type="term" value="C:membrane"/>
    <property type="evidence" value="ECO:0007669"/>
    <property type="project" value="UniProtKB-SubCell"/>
</dbReference>
<feature type="transmembrane region" description="Helical" evidence="7">
    <location>
        <begin position="317"/>
        <end position="343"/>
    </location>
</feature>
<dbReference type="InterPro" id="IPR029058">
    <property type="entry name" value="AB_hydrolase_fold"/>
</dbReference>
<feature type="compositionally biased region" description="Polar residues" evidence="6">
    <location>
        <begin position="78"/>
        <end position="88"/>
    </location>
</feature>